<accession>A0A5J9SVN5</accession>
<dbReference type="Proteomes" id="UP000324897">
    <property type="component" value="Unassembled WGS sequence"/>
</dbReference>
<dbReference type="AlphaFoldDB" id="A0A5J9SVN5"/>
<keyword evidence="2" id="KW-1185">Reference proteome</keyword>
<evidence type="ECO:0000313" key="2">
    <source>
        <dbReference type="Proteomes" id="UP000324897"/>
    </source>
</evidence>
<gene>
    <name evidence="1" type="ORF">EJB05_51431</name>
</gene>
<name>A0A5J9SVN5_9POAL</name>
<proteinExistence type="predicted"/>
<reference evidence="1 2" key="1">
    <citation type="journal article" date="2019" name="Sci. Rep.">
        <title>A high-quality genome of Eragrostis curvula grass provides insights into Poaceae evolution and supports new strategies to enhance forage quality.</title>
        <authorList>
            <person name="Carballo J."/>
            <person name="Santos B.A.C.M."/>
            <person name="Zappacosta D."/>
            <person name="Garbus I."/>
            <person name="Selva J.P."/>
            <person name="Gallo C.A."/>
            <person name="Diaz A."/>
            <person name="Albertini E."/>
            <person name="Caccamo M."/>
            <person name="Echenique V."/>
        </authorList>
    </citation>
    <scope>NUCLEOTIDE SEQUENCE [LARGE SCALE GENOMIC DNA]</scope>
    <source>
        <strain evidence="2">cv. Victoria</strain>
        <tissue evidence="1">Leaf</tissue>
    </source>
</reference>
<sequence>MSLSNLPQMSQCRVVMAPGPMHGGCFYGCSNCTPAFGPRCPFFLWAAEGRTGSLCCLRKDNSWWGSGTGLKEGQKLQNHQFRWWQAGNQSKKGA</sequence>
<organism evidence="1 2">
    <name type="scientific">Eragrostis curvula</name>
    <name type="common">weeping love grass</name>
    <dbReference type="NCBI Taxonomy" id="38414"/>
    <lineage>
        <taxon>Eukaryota</taxon>
        <taxon>Viridiplantae</taxon>
        <taxon>Streptophyta</taxon>
        <taxon>Embryophyta</taxon>
        <taxon>Tracheophyta</taxon>
        <taxon>Spermatophyta</taxon>
        <taxon>Magnoliopsida</taxon>
        <taxon>Liliopsida</taxon>
        <taxon>Poales</taxon>
        <taxon>Poaceae</taxon>
        <taxon>PACMAD clade</taxon>
        <taxon>Chloridoideae</taxon>
        <taxon>Eragrostideae</taxon>
        <taxon>Eragrostidinae</taxon>
        <taxon>Eragrostis</taxon>
    </lineage>
</organism>
<dbReference type="EMBL" id="RWGY01000232">
    <property type="protein sequence ID" value="TVU03048.1"/>
    <property type="molecule type" value="Genomic_DNA"/>
</dbReference>
<evidence type="ECO:0000313" key="1">
    <source>
        <dbReference type="EMBL" id="TVU03048.1"/>
    </source>
</evidence>
<feature type="non-terminal residue" evidence="1">
    <location>
        <position position="1"/>
    </location>
</feature>
<comment type="caution">
    <text evidence="1">The sequence shown here is derived from an EMBL/GenBank/DDBJ whole genome shotgun (WGS) entry which is preliminary data.</text>
</comment>
<protein>
    <submittedName>
        <fullName evidence="1">Uncharacterized protein</fullName>
    </submittedName>
</protein>
<dbReference type="Gramene" id="TVU03048">
    <property type="protein sequence ID" value="TVU03048"/>
    <property type="gene ID" value="EJB05_51431"/>
</dbReference>